<gene>
    <name evidence="1" type="ORF">UFOVP1071_87</name>
</gene>
<reference evidence="1" key="1">
    <citation type="submission" date="2020-05" db="EMBL/GenBank/DDBJ databases">
        <authorList>
            <person name="Chiriac C."/>
            <person name="Salcher M."/>
            <person name="Ghai R."/>
            <person name="Kavagutti S V."/>
        </authorList>
    </citation>
    <scope>NUCLEOTIDE SEQUENCE</scope>
</reference>
<organism evidence="1">
    <name type="scientific">uncultured Caudovirales phage</name>
    <dbReference type="NCBI Taxonomy" id="2100421"/>
    <lineage>
        <taxon>Viruses</taxon>
        <taxon>Duplodnaviria</taxon>
        <taxon>Heunggongvirae</taxon>
        <taxon>Uroviricota</taxon>
        <taxon>Caudoviricetes</taxon>
        <taxon>Peduoviridae</taxon>
        <taxon>Maltschvirus</taxon>
        <taxon>Maltschvirus maltsch</taxon>
    </lineage>
</organism>
<name>A0A6J5QKF6_9CAUD</name>
<protein>
    <submittedName>
        <fullName evidence="1">Uncharacterized protein</fullName>
    </submittedName>
</protein>
<sequence>MKVIERPIATSYADEVIFHYCKTPEETKNAFMGVDPKHIHVYRRYVDTETYQPLLMVMVEREHKPIGEWFKWVVPLELMIDNEQFKDIQERNWE</sequence>
<accession>A0A6J5QKF6</accession>
<proteinExistence type="predicted"/>
<evidence type="ECO:0000313" key="1">
    <source>
        <dbReference type="EMBL" id="CAB4181931.1"/>
    </source>
</evidence>
<dbReference type="EMBL" id="LR797022">
    <property type="protein sequence ID" value="CAB4181931.1"/>
    <property type="molecule type" value="Genomic_DNA"/>
</dbReference>